<feature type="compositionally biased region" description="Polar residues" evidence="1">
    <location>
        <begin position="173"/>
        <end position="184"/>
    </location>
</feature>
<feature type="region of interest" description="Disordered" evidence="1">
    <location>
        <begin position="356"/>
        <end position="403"/>
    </location>
</feature>
<feature type="region of interest" description="Disordered" evidence="1">
    <location>
        <begin position="422"/>
        <end position="448"/>
    </location>
</feature>
<feature type="region of interest" description="Disordered" evidence="1">
    <location>
        <begin position="129"/>
        <end position="240"/>
    </location>
</feature>
<organism evidence="2 3">
    <name type="scientific">Lasallia pustulata</name>
    <dbReference type="NCBI Taxonomy" id="136370"/>
    <lineage>
        <taxon>Eukaryota</taxon>
        <taxon>Fungi</taxon>
        <taxon>Dikarya</taxon>
        <taxon>Ascomycota</taxon>
        <taxon>Pezizomycotina</taxon>
        <taxon>Lecanoromycetes</taxon>
        <taxon>OSLEUM clade</taxon>
        <taxon>Umbilicariomycetidae</taxon>
        <taxon>Umbilicariales</taxon>
        <taxon>Umbilicariaceae</taxon>
        <taxon>Lasallia</taxon>
    </lineage>
</organism>
<proteinExistence type="predicted"/>
<keyword evidence="3" id="KW-1185">Reference proteome</keyword>
<protein>
    <submittedName>
        <fullName evidence="2">Uncharacterized protein</fullName>
    </submittedName>
</protein>
<feature type="region of interest" description="Disordered" evidence="1">
    <location>
        <begin position="54"/>
        <end position="88"/>
    </location>
</feature>
<feature type="region of interest" description="Disordered" evidence="1">
    <location>
        <begin position="496"/>
        <end position="518"/>
    </location>
</feature>
<dbReference type="Proteomes" id="UP000192927">
    <property type="component" value="Unassembled WGS sequence"/>
</dbReference>
<dbReference type="AlphaFoldDB" id="A0A1W5D654"/>
<feature type="compositionally biased region" description="Low complexity" evidence="1">
    <location>
        <begin position="131"/>
        <end position="147"/>
    </location>
</feature>
<evidence type="ECO:0000313" key="2">
    <source>
        <dbReference type="EMBL" id="SLM38603.1"/>
    </source>
</evidence>
<dbReference type="EMBL" id="FWEW01002601">
    <property type="protein sequence ID" value="SLM38603.1"/>
    <property type="molecule type" value="Genomic_DNA"/>
</dbReference>
<sequence>MAKADLPDTTSTFGSKAFDIREARNAGTGSVAVPSTKWQPRDELRNHRYNPRAQQVNQTRALAEAGGGKNTTRQSCSTTKKDRMQNTSPTFLGVHRNYRARAEAMAIGIALGSPCDNPLPPLPVEAVANRTTTSSSASDSSMTSSVESNKRGAYMEPAKSRARRWHTLGSIFSKKTPQSQSSPNLPDMRMPSTPLRNLQQNREPPQNQAGPPFRSYSPQRTRSAGDTDGLRAGGPHLRNVRTRESKGLRMPDFARAISASLAQSEPVSPTPPPKDTTYTGFAPMALRRQTDKPPRLHVEIPNVEMERYSVMFGSCLDKTQPLSLLARRHGQLGRLASVAEGQRMVDSYDPCAELSRPARRATSPTMKSPSFSLFPSTSSCSTSCTTKAQRYRPSPLQRAATASGTLSPDRAVFGFSQAELQGDTSTNLCSPETASASPRGPKWSWSTSHLSHVSSESSLDERDLAPRDSLEQVPPTNILRSTFSDKALPMHPDIVDNEDASSNAPRPHIAAPPTRATSDEARNAAEVLIARQVSISAQQRRLLSNPMPQTARQPMYPVLVDIRNGLIARNSHHVLLEET</sequence>
<evidence type="ECO:0000256" key="1">
    <source>
        <dbReference type="SAM" id="MobiDB-lite"/>
    </source>
</evidence>
<name>A0A1W5D654_9LECA</name>
<feature type="compositionally biased region" description="Polar residues" evidence="1">
    <location>
        <begin position="194"/>
        <end position="209"/>
    </location>
</feature>
<reference evidence="3" key="1">
    <citation type="submission" date="2017-03" db="EMBL/GenBank/DDBJ databases">
        <authorList>
            <person name="Sharma R."/>
            <person name="Thines M."/>
        </authorList>
    </citation>
    <scope>NUCLEOTIDE SEQUENCE [LARGE SCALE GENOMIC DNA]</scope>
</reference>
<feature type="compositionally biased region" description="Polar residues" evidence="1">
    <location>
        <begin position="422"/>
        <end position="436"/>
    </location>
</feature>
<feature type="compositionally biased region" description="Low complexity" evidence="1">
    <location>
        <begin position="368"/>
        <end position="386"/>
    </location>
</feature>
<accession>A0A1W5D654</accession>
<evidence type="ECO:0000313" key="3">
    <source>
        <dbReference type="Proteomes" id="UP000192927"/>
    </source>
</evidence>